<keyword evidence="1" id="KW-0805">Transcription regulation</keyword>
<dbReference type="InterPro" id="IPR051534">
    <property type="entry name" value="CBASS_pafABC_assoc_protein"/>
</dbReference>
<dbReference type="GO" id="GO:0003700">
    <property type="term" value="F:DNA-binding transcription factor activity"/>
    <property type="evidence" value="ECO:0007669"/>
    <property type="project" value="InterPro"/>
</dbReference>
<evidence type="ECO:0000313" key="4">
    <source>
        <dbReference type="EMBL" id="ATF26649.1"/>
    </source>
</evidence>
<dbReference type="SMART" id="SM00420">
    <property type="entry name" value="HTH_DEOR"/>
    <property type="match status" value="1"/>
</dbReference>
<dbReference type="InterPro" id="IPR036390">
    <property type="entry name" value="WH_DNA-bd_sf"/>
</dbReference>
<dbReference type="PIRSF" id="PIRSF016838">
    <property type="entry name" value="PafC"/>
    <property type="match status" value="1"/>
</dbReference>
<dbReference type="Pfam" id="PF08279">
    <property type="entry name" value="HTH_11"/>
    <property type="match status" value="1"/>
</dbReference>
<sequence length="299" mass="34519">MRIERLFNILLYLLNHQKVTAAQLSEVFQVSKRTIYRDIDTLSSSGVPLFTVLGVNGGIQLMENYRLNRFTFSEAEKNILIQSLNTQHTLIETDKATELVYKINLLQEGEQTSAFQVNFTEATLHRGSIERDVQNKLSAIQTAMSVGEKIQINYIAGDGTTTKRIVQPLELLLKDGSWYLSAYCELRKSQRLFKLTRIRSFEHLPLKNDYLSKDDLMVETPNLTTIELQFEKNQLGKLYDYFLEKEMSLCDTCINVRFKYDSRKNILPFLLMFGSNVKVIAPIALKNSYQDEVKKMNES</sequence>
<keyword evidence="5" id="KW-1185">Reference proteome</keyword>
<gene>
    <name evidence="4" type="ORF">CNY62_09770</name>
</gene>
<organism evidence="4 5">
    <name type="scientific">Brochothrix thermosphacta</name>
    <name type="common">Microbacterium thermosphactum</name>
    <dbReference type="NCBI Taxonomy" id="2756"/>
    <lineage>
        <taxon>Bacteria</taxon>
        <taxon>Bacillati</taxon>
        <taxon>Bacillota</taxon>
        <taxon>Bacilli</taxon>
        <taxon>Bacillales</taxon>
        <taxon>Listeriaceae</taxon>
        <taxon>Brochothrix</taxon>
    </lineage>
</organism>
<dbReference type="PROSITE" id="PS51000">
    <property type="entry name" value="HTH_DEOR_2"/>
    <property type="match status" value="1"/>
</dbReference>
<dbReference type="PANTHER" id="PTHR34580">
    <property type="match status" value="1"/>
</dbReference>
<evidence type="ECO:0000259" key="3">
    <source>
        <dbReference type="PROSITE" id="PS51000"/>
    </source>
</evidence>
<dbReference type="SUPFAM" id="SSF46785">
    <property type="entry name" value="Winged helix' DNA-binding domain"/>
    <property type="match status" value="1"/>
</dbReference>
<dbReference type="EMBL" id="CP023483">
    <property type="protein sequence ID" value="ATF26649.1"/>
    <property type="molecule type" value="Genomic_DNA"/>
</dbReference>
<dbReference type="PROSITE" id="PS52050">
    <property type="entry name" value="WYL"/>
    <property type="match status" value="1"/>
</dbReference>
<protein>
    <submittedName>
        <fullName evidence="4">YafY family transcriptional regulator</fullName>
    </submittedName>
</protein>
<proteinExistence type="predicted"/>
<dbReference type="InterPro" id="IPR001034">
    <property type="entry name" value="DeoR_HTH"/>
</dbReference>
<accession>A0A1D2LDU5</accession>
<dbReference type="STRING" id="2756.BFR44_11025"/>
<dbReference type="RefSeq" id="WP_069125876.1">
    <property type="nucleotide sequence ID" value="NZ_CP023483.1"/>
</dbReference>
<dbReference type="PANTHER" id="PTHR34580:SF8">
    <property type="entry name" value="WYL DOMAIN-CONTAINING PROTEIN"/>
    <property type="match status" value="1"/>
</dbReference>
<feature type="domain" description="HTH deoR-type" evidence="3">
    <location>
        <begin position="2"/>
        <end position="61"/>
    </location>
</feature>
<dbReference type="Pfam" id="PF13280">
    <property type="entry name" value="WYL"/>
    <property type="match status" value="1"/>
</dbReference>
<keyword evidence="2" id="KW-0804">Transcription</keyword>
<reference evidence="4 5" key="1">
    <citation type="submission" date="2017-09" db="EMBL/GenBank/DDBJ databases">
        <title>Complete Genome Sequences of Two Strains of the Meat Spoilage Bacterium Brochothrix thermosphacta Isolated from Ground Chicken.</title>
        <authorList>
            <person name="Paoli G.C."/>
            <person name="Wijey C."/>
            <person name="Chen C.-Y."/>
            <person name="Nguyen L."/>
            <person name="Yan X."/>
            <person name="Irwin P.L."/>
        </authorList>
    </citation>
    <scope>NUCLEOTIDE SEQUENCE [LARGE SCALE GENOMIC DNA]</scope>
    <source>
        <strain evidence="4 5">BI</strain>
    </source>
</reference>
<dbReference type="InterPro" id="IPR028349">
    <property type="entry name" value="PafC-like"/>
</dbReference>
<dbReference type="OrthoDB" id="9815009at2"/>
<evidence type="ECO:0000313" key="5">
    <source>
        <dbReference type="Proteomes" id="UP000243591"/>
    </source>
</evidence>
<dbReference type="KEGG" id="bths:CNY62_09770"/>
<dbReference type="InterPro" id="IPR026881">
    <property type="entry name" value="WYL_dom"/>
</dbReference>
<dbReference type="Proteomes" id="UP000243591">
    <property type="component" value="Chromosome"/>
</dbReference>
<dbReference type="AlphaFoldDB" id="A0A1D2LDU5"/>
<evidence type="ECO:0000256" key="1">
    <source>
        <dbReference type="ARBA" id="ARBA00023015"/>
    </source>
</evidence>
<dbReference type="Gene3D" id="1.10.10.10">
    <property type="entry name" value="Winged helix-like DNA-binding domain superfamily/Winged helix DNA-binding domain"/>
    <property type="match status" value="1"/>
</dbReference>
<name>A0A1D2LDU5_BROTH</name>
<evidence type="ECO:0000256" key="2">
    <source>
        <dbReference type="ARBA" id="ARBA00023163"/>
    </source>
</evidence>
<dbReference type="InterPro" id="IPR013196">
    <property type="entry name" value="HTH_11"/>
</dbReference>
<dbReference type="InterPro" id="IPR036388">
    <property type="entry name" value="WH-like_DNA-bd_sf"/>
</dbReference>